<dbReference type="Gene3D" id="1.10.490.10">
    <property type="entry name" value="Globins"/>
    <property type="match status" value="1"/>
</dbReference>
<comment type="caution">
    <text evidence="1">The sequence shown here is derived from an EMBL/GenBank/DDBJ whole genome shotgun (WGS) entry which is preliminary data.</text>
</comment>
<sequence>MTPPLSEDDLTRLVDTFYARVRDDAMLGPIFNGAIQDWPVHLARLQAFWSSVMRTSGRYKGRPMPAHIRHAETITPETFVRWLALWKETTEALFPPETAAALQTKARHIGESLSLGIEFYRDRLREMEAAGE</sequence>
<evidence type="ECO:0000313" key="1">
    <source>
        <dbReference type="EMBL" id="MDV3458813.1"/>
    </source>
</evidence>
<dbReference type="SUPFAM" id="SSF46458">
    <property type="entry name" value="Globin-like"/>
    <property type="match status" value="1"/>
</dbReference>
<organism evidence="1 2">
    <name type="scientific">Sphingomonas agrestis</name>
    <dbReference type="NCBI Taxonomy" id="3080540"/>
    <lineage>
        <taxon>Bacteria</taxon>
        <taxon>Pseudomonadati</taxon>
        <taxon>Pseudomonadota</taxon>
        <taxon>Alphaproteobacteria</taxon>
        <taxon>Sphingomonadales</taxon>
        <taxon>Sphingomonadaceae</taxon>
        <taxon>Sphingomonas</taxon>
    </lineage>
</organism>
<proteinExistence type="predicted"/>
<dbReference type="Proteomes" id="UP001273531">
    <property type="component" value="Unassembled WGS sequence"/>
</dbReference>
<accession>A0ABU3YCB2</accession>
<dbReference type="RefSeq" id="WP_317227984.1">
    <property type="nucleotide sequence ID" value="NZ_JAWJEJ010000002.1"/>
</dbReference>
<gene>
    <name evidence="1" type="ORF">RZN05_17580</name>
</gene>
<dbReference type="EMBL" id="JAWJEJ010000002">
    <property type="protein sequence ID" value="MDV3458813.1"/>
    <property type="molecule type" value="Genomic_DNA"/>
</dbReference>
<dbReference type="InterPro" id="IPR012292">
    <property type="entry name" value="Globin/Proto"/>
</dbReference>
<protein>
    <submittedName>
        <fullName evidence="1">Group III truncated hemoglobin</fullName>
    </submittedName>
</protein>
<reference evidence="1 2" key="1">
    <citation type="submission" date="2023-10" db="EMBL/GenBank/DDBJ databases">
        <title>Sphingomonas sp. HF-S4 16S ribosomal RNA gene Genome sequencing and assembly.</title>
        <authorList>
            <person name="Lee H."/>
        </authorList>
    </citation>
    <scope>NUCLEOTIDE SEQUENCE [LARGE SCALE GENOMIC DNA]</scope>
    <source>
        <strain evidence="1 2">HF-S4</strain>
    </source>
</reference>
<keyword evidence="2" id="KW-1185">Reference proteome</keyword>
<evidence type="ECO:0000313" key="2">
    <source>
        <dbReference type="Proteomes" id="UP001273531"/>
    </source>
</evidence>
<dbReference type="CDD" id="cd08916">
    <property type="entry name" value="TrHb3_P"/>
    <property type="match status" value="1"/>
</dbReference>
<dbReference type="InterPro" id="IPR009050">
    <property type="entry name" value="Globin-like_sf"/>
</dbReference>
<name>A0ABU3YCB2_9SPHN</name>